<dbReference type="InterPro" id="IPR001173">
    <property type="entry name" value="Glyco_trans_2-like"/>
</dbReference>
<evidence type="ECO:0000313" key="7">
    <source>
        <dbReference type="EMBL" id="GEO80119.1"/>
    </source>
</evidence>
<dbReference type="Gene3D" id="3.90.550.10">
    <property type="entry name" value="Spore Coat Polysaccharide Biosynthesis Protein SpsA, Chain A"/>
    <property type="match status" value="1"/>
</dbReference>
<proteinExistence type="inferred from homology"/>
<dbReference type="Pfam" id="PF00535">
    <property type="entry name" value="Glycos_transf_2"/>
    <property type="match status" value="1"/>
</dbReference>
<evidence type="ECO:0000259" key="6">
    <source>
        <dbReference type="Pfam" id="PF00535"/>
    </source>
</evidence>
<keyword evidence="5" id="KW-0472">Membrane</keyword>
<evidence type="ECO:0000256" key="5">
    <source>
        <dbReference type="SAM" id="Phobius"/>
    </source>
</evidence>
<evidence type="ECO:0000256" key="1">
    <source>
        <dbReference type="ARBA" id="ARBA00006739"/>
    </source>
</evidence>
<reference evidence="7 8" key="1">
    <citation type="submission" date="2019-07" db="EMBL/GenBank/DDBJ databases">
        <title>Whole genome shotgun sequence of Rhodospirillum oryzae NBRC 107573.</title>
        <authorList>
            <person name="Hosoyama A."/>
            <person name="Uohara A."/>
            <person name="Ohji S."/>
            <person name="Ichikawa N."/>
        </authorList>
    </citation>
    <scope>NUCLEOTIDE SEQUENCE [LARGE SCALE GENOMIC DNA]</scope>
    <source>
        <strain evidence="7 8">NBRC 107573</strain>
    </source>
</reference>
<feature type="domain" description="Glycosyltransferase 2-like" evidence="6">
    <location>
        <begin position="34"/>
        <end position="164"/>
    </location>
</feature>
<keyword evidence="3" id="KW-0808">Transferase</keyword>
<dbReference type="PANTHER" id="PTHR43630:SF1">
    <property type="entry name" value="POLY-BETA-1,6-N-ACETYL-D-GLUCOSAMINE SYNTHASE"/>
    <property type="match status" value="1"/>
</dbReference>
<accession>A0A512H3S4</accession>
<comment type="similarity">
    <text evidence="1">Belongs to the glycosyltransferase 2 family.</text>
</comment>
<dbReference type="EMBL" id="BJZO01000004">
    <property type="protein sequence ID" value="GEO80119.1"/>
    <property type="molecule type" value="Genomic_DNA"/>
</dbReference>
<keyword evidence="5" id="KW-1133">Transmembrane helix</keyword>
<dbReference type="Proteomes" id="UP000321567">
    <property type="component" value="Unassembled WGS sequence"/>
</dbReference>
<evidence type="ECO:0000256" key="2">
    <source>
        <dbReference type="ARBA" id="ARBA00022676"/>
    </source>
</evidence>
<feature type="region of interest" description="Disordered" evidence="4">
    <location>
        <begin position="1"/>
        <end position="32"/>
    </location>
</feature>
<keyword evidence="8" id="KW-1185">Reference proteome</keyword>
<feature type="transmembrane region" description="Helical" evidence="5">
    <location>
        <begin position="322"/>
        <end position="345"/>
    </location>
</feature>
<dbReference type="InterPro" id="IPR029044">
    <property type="entry name" value="Nucleotide-diphossugar_trans"/>
</dbReference>
<feature type="compositionally biased region" description="Basic and acidic residues" evidence="4">
    <location>
        <begin position="1"/>
        <end position="14"/>
    </location>
</feature>
<evidence type="ECO:0000256" key="4">
    <source>
        <dbReference type="SAM" id="MobiDB-lite"/>
    </source>
</evidence>
<evidence type="ECO:0000256" key="3">
    <source>
        <dbReference type="ARBA" id="ARBA00022679"/>
    </source>
</evidence>
<gene>
    <name evidence="7" type="primary">exoA</name>
    <name evidence="7" type="ORF">ROR02_02500</name>
</gene>
<protein>
    <submittedName>
        <fullName evidence="7">Succinoglycan biosynthesis protein exoa</fullName>
    </submittedName>
</protein>
<organism evidence="7 8">
    <name type="scientific">Pararhodospirillum oryzae</name>
    <dbReference type="NCBI Taxonomy" id="478448"/>
    <lineage>
        <taxon>Bacteria</taxon>
        <taxon>Pseudomonadati</taxon>
        <taxon>Pseudomonadota</taxon>
        <taxon>Alphaproteobacteria</taxon>
        <taxon>Rhodospirillales</taxon>
        <taxon>Rhodospirillaceae</taxon>
        <taxon>Pararhodospirillum</taxon>
    </lineage>
</organism>
<dbReference type="PANTHER" id="PTHR43630">
    <property type="entry name" value="POLY-BETA-1,6-N-ACETYL-D-GLUCOSAMINE SYNTHASE"/>
    <property type="match status" value="1"/>
</dbReference>
<dbReference type="RefSeq" id="WP_307725132.1">
    <property type="nucleotide sequence ID" value="NZ_BJZO01000004.1"/>
</dbReference>
<keyword evidence="5" id="KW-0812">Transmembrane</keyword>
<keyword evidence="2" id="KW-0328">Glycosyltransferase</keyword>
<evidence type="ECO:0000313" key="8">
    <source>
        <dbReference type="Proteomes" id="UP000321567"/>
    </source>
</evidence>
<dbReference type="GO" id="GO:0016757">
    <property type="term" value="F:glycosyltransferase activity"/>
    <property type="evidence" value="ECO:0007669"/>
    <property type="project" value="UniProtKB-KW"/>
</dbReference>
<dbReference type="SUPFAM" id="SSF53448">
    <property type="entry name" value="Nucleotide-diphospho-sugar transferases"/>
    <property type="match status" value="1"/>
</dbReference>
<dbReference type="CDD" id="cd02525">
    <property type="entry name" value="Succinoglycan_BP_ExoA"/>
    <property type="match status" value="1"/>
</dbReference>
<feature type="transmembrane region" description="Helical" evidence="5">
    <location>
        <begin position="297"/>
        <end position="315"/>
    </location>
</feature>
<sequence length="348" mass="37519">MAGEHKNMVAHDARPLPTRDSPSSGEGEDGPTLTIVMPALDEERHIAAALASLTRIDTECYEILVMDGGSRDETRAIVARLAADNPRIRLIDNPARRQAAAVNLAASLAAPSAEVLVRADCHALYPDNFASEAARRLRATGATAVVVPLVTTGVGCMQRAIAAAQNSRLGNGGAVHRRLGVAGFVDHGHHAAFDLEFYRRLGGYDPSFSHNEDAEFDLRQARAGGRIWLEPTLAVTYYPRETLRELARQYFRYGAGRARTVRKHRVRLRVRQLAPVALVGVGGAGLLLAPWLPQALLVPLAYGLLCLGWGGSEALRHRDPCLLASGAAAVVMHVSWAFGFLRAIARPV</sequence>
<dbReference type="AlphaFoldDB" id="A0A512H3S4"/>
<comment type="caution">
    <text evidence="7">The sequence shown here is derived from an EMBL/GenBank/DDBJ whole genome shotgun (WGS) entry which is preliminary data.</text>
</comment>
<feature type="transmembrane region" description="Helical" evidence="5">
    <location>
        <begin position="273"/>
        <end position="291"/>
    </location>
</feature>
<name>A0A512H3S4_9PROT</name>